<dbReference type="InterPro" id="IPR005467">
    <property type="entry name" value="His_kinase_dom"/>
</dbReference>
<comment type="catalytic activity">
    <reaction evidence="1">
        <text>ATP + protein L-histidine = ADP + protein N-phospho-L-histidine.</text>
        <dbReference type="EC" id="2.7.13.3"/>
    </reaction>
</comment>
<dbReference type="CDD" id="cd00130">
    <property type="entry name" value="PAS"/>
    <property type="match status" value="1"/>
</dbReference>
<keyword evidence="5" id="KW-0472">Membrane</keyword>
<feature type="coiled-coil region" evidence="4">
    <location>
        <begin position="903"/>
        <end position="930"/>
    </location>
</feature>
<dbReference type="CDD" id="cd00082">
    <property type="entry name" value="HisKA"/>
    <property type="match status" value="1"/>
</dbReference>
<evidence type="ECO:0000256" key="4">
    <source>
        <dbReference type="SAM" id="Coils"/>
    </source>
</evidence>
<dbReference type="EMBL" id="CP030041">
    <property type="protein sequence ID" value="AWW29821.1"/>
    <property type="molecule type" value="Genomic_DNA"/>
</dbReference>
<dbReference type="Gene3D" id="3.30.450.20">
    <property type="entry name" value="PAS domain"/>
    <property type="match status" value="1"/>
</dbReference>
<dbReference type="InterPro" id="IPR013783">
    <property type="entry name" value="Ig-like_fold"/>
</dbReference>
<dbReference type="Pfam" id="PF08448">
    <property type="entry name" value="PAS_4"/>
    <property type="match status" value="1"/>
</dbReference>
<dbReference type="InterPro" id="IPR036097">
    <property type="entry name" value="HisK_dim/P_sf"/>
</dbReference>
<dbReference type="Gene3D" id="2.130.10.10">
    <property type="entry name" value="YVTN repeat-like/Quinoprotein amine dehydrogenase"/>
    <property type="match status" value="3"/>
</dbReference>
<feature type="domain" description="PAS" evidence="7">
    <location>
        <begin position="787"/>
        <end position="839"/>
    </location>
</feature>
<evidence type="ECO:0000313" key="8">
    <source>
        <dbReference type="EMBL" id="AWW29821.1"/>
    </source>
</evidence>
<proteinExistence type="predicted"/>
<name>A0A2Z4IFE2_9BACT</name>
<dbReference type="Gene3D" id="1.10.287.130">
    <property type="match status" value="1"/>
</dbReference>
<evidence type="ECO:0000313" key="9">
    <source>
        <dbReference type="Proteomes" id="UP000248688"/>
    </source>
</evidence>
<dbReference type="Gene3D" id="2.60.40.10">
    <property type="entry name" value="Immunoglobulins"/>
    <property type="match status" value="1"/>
</dbReference>
<dbReference type="OrthoDB" id="9806995at2"/>
<dbReference type="PANTHER" id="PTHR43547:SF2">
    <property type="entry name" value="HYBRID SIGNAL TRANSDUCTION HISTIDINE KINASE C"/>
    <property type="match status" value="1"/>
</dbReference>
<dbReference type="InterPro" id="IPR035965">
    <property type="entry name" value="PAS-like_dom_sf"/>
</dbReference>
<dbReference type="SUPFAM" id="SSF55785">
    <property type="entry name" value="PYP-like sensor domain (PAS domain)"/>
    <property type="match status" value="1"/>
</dbReference>
<dbReference type="SMART" id="SM00388">
    <property type="entry name" value="HisKA"/>
    <property type="match status" value="1"/>
</dbReference>
<accession>A0A2Z4IFE2</accession>
<dbReference type="KEGG" id="est:DN752_06640"/>
<dbReference type="Pfam" id="PF07495">
    <property type="entry name" value="Y_Y_Y"/>
    <property type="match status" value="1"/>
</dbReference>
<keyword evidence="5" id="KW-0812">Transmembrane</keyword>
<dbReference type="SMART" id="SM00387">
    <property type="entry name" value="HATPase_c"/>
    <property type="match status" value="1"/>
</dbReference>
<protein>
    <recommendedName>
        <fullName evidence="2">histidine kinase</fullName>
        <ecNumber evidence="2">2.7.13.3</ecNumber>
    </recommendedName>
</protein>
<dbReference type="InterPro" id="IPR003661">
    <property type="entry name" value="HisK_dim/P_dom"/>
</dbReference>
<dbReference type="PANTHER" id="PTHR43547">
    <property type="entry name" value="TWO-COMPONENT HISTIDINE KINASE"/>
    <property type="match status" value="1"/>
</dbReference>
<keyword evidence="5" id="KW-1133">Transmembrane helix</keyword>
<evidence type="ECO:0000256" key="3">
    <source>
        <dbReference type="ARBA" id="ARBA00022553"/>
    </source>
</evidence>
<dbReference type="PROSITE" id="PS50112">
    <property type="entry name" value="PAS"/>
    <property type="match status" value="1"/>
</dbReference>
<evidence type="ECO:0000259" key="7">
    <source>
        <dbReference type="PROSITE" id="PS50112"/>
    </source>
</evidence>
<dbReference type="InterPro" id="IPR015943">
    <property type="entry name" value="WD40/YVTN_repeat-like_dom_sf"/>
</dbReference>
<dbReference type="InterPro" id="IPR011123">
    <property type="entry name" value="Y_Y_Y"/>
</dbReference>
<evidence type="ECO:0000259" key="6">
    <source>
        <dbReference type="PROSITE" id="PS50109"/>
    </source>
</evidence>
<keyword evidence="3" id="KW-0597">Phosphoprotein</keyword>
<evidence type="ECO:0000256" key="2">
    <source>
        <dbReference type="ARBA" id="ARBA00012438"/>
    </source>
</evidence>
<dbReference type="SUPFAM" id="SSF55874">
    <property type="entry name" value="ATPase domain of HSP90 chaperone/DNA topoisomerase II/histidine kinase"/>
    <property type="match status" value="1"/>
</dbReference>
<dbReference type="AlphaFoldDB" id="A0A2Z4IFE2"/>
<dbReference type="SUPFAM" id="SSF50998">
    <property type="entry name" value="Quinoprotein alcohol dehydrogenase-like"/>
    <property type="match status" value="1"/>
</dbReference>
<dbReference type="PRINTS" id="PR00344">
    <property type="entry name" value="BCTRLSENSOR"/>
</dbReference>
<dbReference type="EC" id="2.7.13.3" evidence="2"/>
<feature type="transmembrane region" description="Helical" evidence="5">
    <location>
        <begin position="744"/>
        <end position="764"/>
    </location>
</feature>
<dbReference type="PROSITE" id="PS50109">
    <property type="entry name" value="HIS_KIN"/>
    <property type="match status" value="1"/>
</dbReference>
<gene>
    <name evidence="8" type="ORF">DN752_06640</name>
</gene>
<organism evidence="8 9">
    <name type="scientific">Echinicola strongylocentroti</name>
    <dbReference type="NCBI Taxonomy" id="1795355"/>
    <lineage>
        <taxon>Bacteria</taxon>
        <taxon>Pseudomonadati</taxon>
        <taxon>Bacteroidota</taxon>
        <taxon>Cytophagia</taxon>
        <taxon>Cytophagales</taxon>
        <taxon>Cyclobacteriaceae</taxon>
        <taxon>Echinicola</taxon>
    </lineage>
</organism>
<dbReference type="Proteomes" id="UP000248688">
    <property type="component" value="Chromosome"/>
</dbReference>
<dbReference type="SUPFAM" id="SSF47384">
    <property type="entry name" value="Homodimeric domain of signal transducing histidine kinase"/>
    <property type="match status" value="1"/>
</dbReference>
<dbReference type="InterPro" id="IPR004358">
    <property type="entry name" value="Sig_transdc_His_kin-like_C"/>
</dbReference>
<dbReference type="InterPro" id="IPR011110">
    <property type="entry name" value="Reg_prop"/>
</dbReference>
<keyword evidence="9" id="KW-1185">Reference proteome</keyword>
<dbReference type="InterPro" id="IPR013656">
    <property type="entry name" value="PAS_4"/>
</dbReference>
<feature type="domain" description="Histidine kinase" evidence="6">
    <location>
        <begin position="930"/>
        <end position="1145"/>
    </location>
</feature>
<evidence type="ECO:0000256" key="5">
    <source>
        <dbReference type="SAM" id="Phobius"/>
    </source>
</evidence>
<dbReference type="SUPFAM" id="SSF63829">
    <property type="entry name" value="Calcium-dependent phosphotriesterase"/>
    <property type="match status" value="1"/>
</dbReference>
<dbReference type="Pfam" id="PF07494">
    <property type="entry name" value="Reg_prop"/>
    <property type="match status" value="1"/>
</dbReference>
<dbReference type="InterPro" id="IPR011047">
    <property type="entry name" value="Quinoprotein_ADH-like_sf"/>
</dbReference>
<dbReference type="SMART" id="SM00091">
    <property type="entry name" value="PAS"/>
    <property type="match status" value="1"/>
</dbReference>
<evidence type="ECO:0000256" key="1">
    <source>
        <dbReference type="ARBA" id="ARBA00000085"/>
    </source>
</evidence>
<dbReference type="Gene3D" id="3.30.565.10">
    <property type="entry name" value="Histidine kinase-like ATPase, C-terminal domain"/>
    <property type="match status" value="1"/>
</dbReference>
<sequence length="1145" mass="129320">MPKFYIFLFVLFFLNGTIMAQSFQMNKQIKGLDLPSGIVLSIDQDNNGKVWFATARGVHYSDGINTYGLPEEVADKLGKDASFEIDPDGVVWVYATKGNPVIFRLEKKTWSVYEIPHQIKSRINGDGLQLHVLGKGEGKQLLLSGSGFLAMSHVRSFAWDFHGYKLEEWGKLRSTFCTTQGEMLLLLDNKIVRYAENTLIPIEMASDKLPGQVWVIRYSKDDDRYYYLGKNFLASGGELLEVDTIIDSGFSQVDYNLGRKFGLQVKKGKVYYFFNSQLFKYNPDSGTILEISTYDALKSFYINTSFVDRENIIWIGTVRGVVNLPTLRFQNYDKSEGLLEHEVSAVLPLGKGELLYGFNNGIQHWKNGEVIFESRGEGMLGEPKNRVTTLHRDQNGTVWIASAMRGLGRYDPKRKQVSFVQVPDKSFVMHAVPKGDSLFIVAGNHVYLSDINRRGERHFQQEITGHIFKEKLDMPVNKIRKIDFMEDGKMVIMAGNWQELIGTVYSADEVMVFCGYDWMRYDEGLLLATHEGLKFFGDEGLSYHVVNGQRVDRPVYAIEKDHNGNLWVGTDEGVAIIGNGTIRNFNEFSGLSGNEVNRGAFSVDGTGRVHIGTQNGLSVFVPEEDEVSFVEPKVSVTSAKVLGVDDGGVMSMGTIPYELNNVEFEFSAISFLQLANFTVSYKLEGFHEEWQHLQNPRTNKLQFNSLPPGDYQLKLQASLGGQFASEIATSEAFSIIKPVYLQSWFISVVILFLLMLGFGFSVLINQFKQRGVLQKSIDEKNQEIKTAEDQFKNVWESSQDGFMLLNLEGSVVAVNPSMIKLAGLDPDRLYNGRHVKEFFRKPAYFYEHKDLVLKLLSEGQSGSMEAYVPFHNGDKNIDLFVTKVNPEEDDNIVLMVFRDVTDKKIYEEGLKDAKERAEEANRIKTNFLSNMSHEIRTPLNGILGSTENIMFQNKENHALVGQLEIIMESGERLLNTINSILSMAKIEANKMEVAYEEVNANDLLSHILIPLKTLAIRKNLLLTARFETKPFITKVDKRYFEMIVNNIVGNAIKYSDEGLIKVTLKRVEDQLQLEVNDNGIGMSEEFVQKIYAPFEQESGGYDRQFEGTGLGLSITKSLIELLKGSIEIKSKKNAGTTVLVILPIH</sequence>
<dbReference type="InterPro" id="IPR036890">
    <property type="entry name" value="HATPase_C_sf"/>
</dbReference>
<keyword evidence="4" id="KW-0175">Coiled coil</keyword>
<dbReference type="InterPro" id="IPR003594">
    <property type="entry name" value="HATPase_dom"/>
</dbReference>
<dbReference type="NCBIfam" id="TIGR00229">
    <property type="entry name" value="sensory_box"/>
    <property type="match status" value="1"/>
</dbReference>
<dbReference type="Pfam" id="PF00512">
    <property type="entry name" value="HisKA"/>
    <property type="match status" value="1"/>
</dbReference>
<reference evidence="8 9" key="1">
    <citation type="submission" date="2018-06" db="EMBL/GenBank/DDBJ databases">
        <title>Echinicola strongylocentroti sp. nov., isolated from a sea urchin Strongylocentrotus intermedius.</title>
        <authorList>
            <person name="Bae S.S."/>
        </authorList>
    </citation>
    <scope>NUCLEOTIDE SEQUENCE [LARGE SCALE GENOMIC DNA]</scope>
    <source>
        <strain evidence="8 9">MEBiC08714</strain>
    </source>
</reference>
<dbReference type="GO" id="GO:0000155">
    <property type="term" value="F:phosphorelay sensor kinase activity"/>
    <property type="evidence" value="ECO:0007669"/>
    <property type="project" value="InterPro"/>
</dbReference>
<dbReference type="InterPro" id="IPR000014">
    <property type="entry name" value="PAS"/>
</dbReference>
<dbReference type="Pfam" id="PF02518">
    <property type="entry name" value="HATPase_c"/>
    <property type="match status" value="1"/>
</dbReference>